<evidence type="ECO:0000256" key="1">
    <source>
        <dbReference type="ARBA" id="ARBA00004323"/>
    </source>
</evidence>
<feature type="compositionally biased region" description="Basic and acidic residues" evidence="14">
    <location>
        <begin position="36"/>
        <end position="51"/>
    </location>
</feature>
<evidence type="ECO:0000256" key="10">
    <source>
        <dbReference type="ARBA" id="ARBA00023098"/>
    </source>
</evidence>
<dbReference type="InterPro" id="IPR002659">
    <property type="entry name" value="Glyco_trans_31"/>
</dbReference>
<evidence type="ECO:0000256" key="9">
    <source>
        <dbReference type="ARBA" id="ARBA00023034"/>
    </source>
</evidence>
<keyword evidence="4 13" id="KW-0328">Glycosyltransferase</keyword>
<proteinExistence type="inferred from homology"/>
<comment type="similarity">
    <text evidence="3 13">Belongs to the glycosyltransferase 31 family.</text>
</comment>
<evidence type="ECO:0000256" key="13">
    <source>
        <dbReference type="RuleBase" id="RU363063"/>
    </source>
</evidence>
<dbReference type="PANTHER" id="PTHR11214">
    <property type="entry name" value="BETA-1,3-N-ACETYLGLUCOSAMINYLTRANSFERASE"/>
    <property type="match status" value="1"/>
</dbReference>
<accession>A0A2U9BPF6</accession>
<comment type="pathway">
    <text evidence="2">Protein modification; protein glycosylation.</text>
</comment>
<keyword evidence="9 13" id="KW-0333">Golgi apparatus</keyword>
<keyword evidence="16" id="KW-1185">Reference proteome</keyword>
<gene>
    <name evidence="15" type="ORF">SMAX5B_011556</name>
</gene>
<keyword evidence="5 15" id="KW-0808">Transferase</keyword>
<dbReference type="GO" id="GO:0000139">
    <property type="term" value="C:Golgi membrane"/>
    <property type="evidence" value="ECO:0007669"/>
    <property type="project" value="UniProtKB-SubCell"/>
</dbReference>
<feature type="compositionally biased region" description="Pro residues" evidence="14">
    <location>
        <begin position="56"/>
        <end position="78"/>
    </location>
</feature>
<evidence type="ECO:0000313" key="15">
    <source>
        <dbReference type="EMBL" id="AWP05242.1"/>
    </source>
</evidence>
<reference evidence="15 16" key="1">
    <citation type="submission" date="2017-12" db="EMBL/GenBank/DDBJ databases">
        <title>Integrating genomic resources of turbot (Scophthalmus maximus) in depth evaluation of genetic and physical mapping variation across individuals.</title>
        <authorList>
            <person name="Martinez P."/>
        </authorList>
    </citation>
    <scope>NUCLEOTIDE SEQUENCE [LARGE SCALE GENOMIC DNA]</scope>
</reference>
<comment type="subcellular location">
    <subcellularLocation>
        <location evidence="1 13">Golgi apparatus membrane</location>
        <topology evidence="1 13">Single-pass type II membrane protein</topology>
    </subcellularLocation>
</comment>
<keyword evidence="6" id="KW-0812">Transmembrane</keyword>
<keyword evidence="12" id="KW-0325">Glycoprotein</keyword>
<evidence type="ECO:0000256" key="14">
    <source>
        <dbReference type="SAM" id="MobiDB-lite"/>
    </source>
</evidence>
<dbReference type="STRING" id="52904.ENSSMAP00000034692"/>
<name>A0A2U9BPF6_SCOMX</name>
<keyword evidence="7" id="KW-0735">Signal-anchor</keyword>
<evidence type="ECO:0000256" key="4">
    <source>
        <dbReference type="ARBA" id="ARBA00022676"/>
    </source>
</evidence>
<evidence type="ECO:0000313" key="16">
    <source>
        <dbReference type="Proteomes" id="UP000246464"/>
    </source>
</evidence>
<dbReference type="GO" id="GO:0006493">
    <property type="term" value="P:protein O-linked glycosylation"/>
    <property type="evidence" value="ECO:0007669"/>
    <property type="project" value="TreeGrafter"/>
</dbReference>
<evidence type="ECO:0000256" key="6">
    <source>
        <dbReference type="ARBA" id="ARBA00022692"/>
    </source>
</evidence>
<dbReference type="Proteomes" id="UP000246464">
    <property type="component" value="Chromosome 8"/>
</dbReference>
<organism evidence="15 16">
    <name type="scientific">Scophthalmus maximus</name>
    <name type="common">Turbot</name>
    <name type="synonym">Psetta maxima</name>
    <dbReference type="NCBI Taxonomy" id="52904"/>
    <lineage>
        <taxon>Eukaryota</taxon>
        <taxon>Metazoa</taxon>
        <taxon>Chordata</taxon>
        <taxon>Craniata</taxon>
        <taxon>Vertebrata</taxon>
        <taxon>Euteleostomi</taxon>
        <taxon>Actinopterygii</taxon>
        <taxon>Neopterygii</taxon>
        <taxon>Teleostei</taxon>
        <taxon>Neoteleostei</taxon>
        <taxon>Acanthomorphata</taxon>
        <taxon>Carangaria</taxon>
        <taxon>Pleuronectiformes</taxon>
        <taxon>Pleuronectoidei</taxon>
        <taxon>Scophthalmidae</taxon>
        <taxon>Scophthalmus</taxon>
    </lineage>
</organism>
<sequence>MGAVQHRSQVSCQLRGVESLAARQRSDDAPFNWTKDANEPKVSRRAEREPRNQGPPGAPTPTSPSPTPTSPPPSPPTSPSAEPQWEDPGPYHVAYPRNYKFIMDDTPTCRTRTPFLVAVVPVAPSNVAARDAIRQTWGNEKLVLGQLVQTLFLVGLPGGPDAGQQQETLNLENRQHRDLIQSSFQDSYGNLTIKTMVMLEWLAAHCVNSSYVLKIDSDMLLHVQNLVKLLLDPSTAKQNYMSGLVWWHSPVLRNPSNKFYLPEEVIAEPEYPPYPLGMAYVMSLDLPGKILSVSPRIKPIFIEDAYLGMCLKHLGIPPTDPPDSTMFVVDPVHPLSGCSLSKVIAVTTTSIQQMTSYWERSKTAEAKC</sequence>
<dbReference type="Pfam" id="PF01762">
    <property type="entry name" value="Galactosyl_T"/>
    <property type="match status" value="1"/>
</dbReference>
<evidence type="ECO:0000256" key="12">
    <source>
        <dbReference type="ARBA" id="ARBA00023180"/>
    </source>
</evidence>
<keyword evidence="10" id="KW-0443">Lipid metabolism</keyword>
<feature type="region of interest" description="Disordered" evidence="14">
    <location>
        <begin position="1"/>
        <end position="90"/>
    </location>
</feature>
<keyword evidence="11" id="KW-0472">Membrane</keyword>
<dbReference type="EMBL" id="CP026250">
    <property type="protein sequence ID" value="AWP05242.1"/>
    <property type="molecule type" value="Genomic_DNA"/>
</dbReference>
<evidence type="ECO:0000256" key="11">
    <source>
        <dbReference type="ARBA" id="ARBA00023136"/>
    </source>
</evidence>
<dbReference type="EC" id="2.4.1.-" evidence="13"/>
<evidence type="ECO:0000256" key="2">
    <source>
        <dbReference type="ARBA" id="ARBA00004922"/>
    </source>
</evidence>
<evidence type="ECO:0000256" key="5">
    <source>
        <dbReference type="ARBA" id="ARBA00022679"/>
    </source>
</evidence>
<evidence type="ECO:0000256" key="3">
    <source>
        <dbReference type="ARBA" id="ARBA00008661"/>
    </source>
</evidence>
<feature type="compositionally biased region" description="Polar residues" evidence="14">
    <location>
        <begin position="1"/>
        <end position="12"/>
    </location>
</feature>
<dbReference type="AlphaFoldDB" id="A0A2U9BPF6"/>
<evidence type="ECO:0000256" key="8">
    <source>
        <dbReference type="ARBA" id="ARBA00022989"/>
    </source>
</evidence>
<keyword evidence="8" id="KW-1133">Transmembrane helix</keyword>
<dbReference type="GO" id="GO:0006629">
    <property type="term" value="P:lipid metabolic process"/>
    <property type="evidence" value="ECO:0007669"/>
    <property type="project" value="UniProtKB-KW"/>
</dbReference>
<dbReference type="PANTHER" id="PTHR11214:SF115">
    <property type="entry name" value="HEXOSYLTRANSFERASE"/>
    <property type="match status" value="1"/>
</dbReference>
<dbReference type="Gene3D" id="3.90.550.50">
    <property type="match status" value="1"/>
</dbReference>
<dbReference type="GO" id="GO:0008499">
    <property type="term" value="F:N-acetyl-beta-D-glucosaminide beta-(1,3)-galactosyltransferase activity"/>
    <property type="evidence" value="ECO:0007669"/>
    <property type="project" value="TreeGrafter"/>
</dbReference>
<protein>
    <recommendedName>
        <fullName evidence="13">Hexosyltransferase</fullName>
        <ecNumber evidence="13">2.4.1.-</ecNumber>
    </recommendedName>
</protein>
<evidence type="ECO:0000256" key="7">
    <source>
        <dbReference type="ARBA" id="ARBA00022968"/>
    </source>
</evidence>
<dbReference type="FunFam" id="3.90.550.50:FF:000001">
    <property type="entry name" value="Hexosyltransferase"/>
    <property type="match status" value="1"/>
</dbReference>